<evidence type="ECO:0000256" key="3">
    <source>
        <dbReference type="ARBA" id="ARBA00011738"/>
    </source>
</evidence>
<keyword evidence="6" id="KW-0808">Transferase</keyword>
<keyword evidence="11" id="KW-1185">Reference proteome</keyword>
<dbReference type="PANTHER" id="PTHR46383">
    <property type="entry name" value="ASPARTATE AMINOTRANSFERASE"/>
    <property type="match status" value="1"/>
</dbReference>
<dbReference type="InterPro" id="IPR004838">
    <property type="entry name" value="NHTrfase_class1_PyrdxlP-BS"/>
</dbReference>
<evidence type="ECO:0000256" key="5">
    <source>
        <dbReference type="ARBA" id="ARBA00022576"/>
    </source>
</evidence>
<comment type="similarity">
    <text evidence="2">Belongs to the class-I pyridoxal-phosphate-dependent aminotransferase family.</text>
</comment>
<evidence type="ECO:0000313" key="10">
    <source>
        <dbReference type="EMBL" id="QXM23915.1"/>
    </source>
</evidence>
<dbReference type="PANTHER" id="PTHR46383:SF1">
    <property type="entry name" value="ASPARTATE AMINOTRANSFERASE"/>
    <property type="match status" value="1"/>
</dbReference>
<keyword evidence="7" id="KW-0663">Pyridoxal phosphate</keyword>
<comment type="subunit">
    <text evidence="3">Homodimer.</text>
</comment>
<evidence type="ECO:0000313" key="11">
    <source>
        <dbReference type="Proteomes" id="UP000694001"/>
    </source>
</evidence>
<keyword evidence="5 10" id="KW-0032">Aminotransferase</keyword>
<dbReference type="EC" id="2.6.1.1" evidence="4"/>
<dbReference type="EMBL" id="CP076448">
    <property type="protein sequence ID" value="QXM23915.1"/>
    <property type="molecule type" value="Genomic_DNA"/>
</dbReference>
<dbReference type="AlphaFoldDB" id="A0A975U084"/>
<dbReference type="PROSITE" id="PS00105">
    <property type="entry name" value="AA_TRANSFER_CLASS_1"/>
    <property type="match status" value="1"/>
</dbReference>
<dbReference type="GO" id="GO:0004069">
    <property type="term" value="F:L-aspartate:2-oxoglutarate aminotransferase activity"/>
    <property type="evidence" value="ECO:0007669"/>
    <property type="project" value="UniProtKB-EC"/>
</dbReference>
<evidence type="ECO:0000256" key="8">
    <source>
        <dbReference type="ARBA" id="ARBA00049185"/>
    </source>
</evidence>
<comment type="catalytic activity">
    <reaction evidence="8">
        <text>L-aspartate + 2-oxoglutarate = oxaloacetate + L-glutamate</text>
        <dbReference type="Rhea" id="RHEA:21824"/>
        <dbReference type="ChEBI" id="CHEBI:16452"/>
        <dbReference type="ChEBI" id="CHEBI:16810"/>
        <dbReference type="ChEBI" id="CHEBI:29985"/>
        <dbReference type="ChEBI" id="CHEBI:29991"/>
        <dbReference type="EC" id="2.6.1.1"/>
    </reaction>
</comment>
<dbReference type="GO" id="GO:0006520">
    <property type="term" value="P:amino acid metabolic process"/>
    <property type="evidence" value="ECO:0007669"/>
    <property type="project" value="InterPro"/>
</dbReference>
<reference evidence="10" key="1">
    <citation type="submission" date="2021-06" db="EMBL/GenBank/DDBJ databases">
        <title>Elioraea tepida, sp. nov., a moderately thermophilic aerobic anoxygenic phototrophic bacterium isolated from an alkaline siliceous hot spring mat community in Yellowstone National Park, WY, USA.</title>
        <authorList>
            <person name="Saini M.K."/>
            <person name="Yoshida S."/>
            <person name="Sebastian A."/>
            <person name="Hirose S."/>
            <person name="Hara E."/>
            <person name="Tamaki H."/>
            <person name="Soulier N.T."/>
            <person name="Albert I."/>
            <person name="Hanada S."/>
            <person name="Bryant D.A."/>
            <person name="Tank M."/>
        </authorList>
    </citation>
    <scope>NUCLEOTIDE SEQUENCE</scope>
    <source>
        <strain evidence="10">MS-P2</strain>
    </source>
</reference>
<protein>
    <recommendedName>
        <fullName evidence="4">aspartate transaminase</fullName>
        <ecNumber evidence="4">2.6.1.1</ecNumber>
    </recommendedName>
</protein>
<proteinExistence type="inferred from homology"/>
<evidence type="ECO:0000256" key="2">
    <source>
        <dbReference type="ARBA" id="ARBA00007441"/>
    </source>
</evidence>
<evidence type="ECO:0000256" key="6">
    <source>
        <dbReference type="ARBA" id="ARBA00022679"/>
    </source>
</evidence>
<dbReference type="GO" id="GO:0030170">
    <property type="term" value="F:pyridoxal phosphate binding"/>
    <property type="evidence" value="ECO:0007669"/>
    <property type="project" value="InterPro"/>
</dbReference>
<dbReference type="Proteomes" id="UP000694001">
    <property type="component" value="Chromosome"/>
</dbReference>
<dbReference type="InterPro" id="IPR050596">
    <property type="entry name" value="AspAT/PAT-like"/>
</dbReference>
<dbReference type="RefSeq" id="WP_218284848.1">
    <property type="nucleotide sequence ID" value="NZ_CP076448.1"/>
</dbReference>
<evidence type="ECO:0000256" key="1">
    <source>
        <dbReference type="ARBA" id="ARBA00001933"/>
    </source>
</evidence>
<dbReference type="Pfam" id="PF00155">
    <property type="entry name" value="Aminotran_1_2"/>
    <property type="match status" value="1"/>
</dbReference>
<evidence type="ECO:0000256" key="7">
    <source>
        <dbReference type="ARBA" id="ARBA00022898"/>
    </source>
</evidence>
<comment type="cofactor">
    <cofactor evidence="1">
        <name>pyridoxal 5'-phosphate</name>
        <dbReference type="ChEBI" id="CHEBI:597326"/>
    </cofactor>
</comment>
<name>A0A975U084_9PROT</name>
<sequence>METNLTVAARAPALARRLADVEVAASVVMTSKARALAAAGHRVISLAVGEPDFDTPPHAIEAAHAAALAGDTHYPPQDGTPALKAAVQRKFRRDNGLEYALDEIMVANGGKQIIINAFLATIDPGDEVVIPAPYWISYADQAKLAGARPVFVPCPQNNGFKLRPEDLEAAITPRTKWLVLNSPNNPSGAALSADELRGLGAVLARHPQVWVLSDDMYEHMVYGDFAFATLAQVCPDLRDRVLTVNGASKTYAMTGWRVGFCGGPKHLIKAMVNMQGQLTSGVCTVAQAAAAAALDGPQDLVRERAAIYRERRDLVVAELNKARGIVCHRPEGAFYVYPNIAGCLGKTSASGRRIETDLDFVLALLEEQHVAAVHGAAYGMSPYFRVSYATSTDDLREACRRIQAFCAALA</sequence>
<dbReference type="InterPro" id="IPR004839">
    <property type="entry name" value="Aminotransferase_I/II_large"/>
</dbReference>
<feature type="domain" description="Aminotransferase class I/classII large" evidence="9">
    <location>
        <begin position="43"/>
        <end position="402"/>
    </location>
</feature>
<organism evidence="10 11">
    <name type="scientific">Elioraea tepida</name>
    <dbReference type="NCBI Taxonomy" id="2843330"/>
    <lineage>
        <taxon>Bacteria</taxon>
        <taxon>Pseudomonadati</taxon>
        <taxon>Pseudomonadota</taxon>
        <taxon>Alphaproteobacteria</taxon>
        <taxon>Acetobacterales</taxon>
        <taxon>Elioraeaceae</taxon>
        <taxon>Elioraea</taxon>
    </lineage>
</organism>
<dbReference type="FunFam" id="3.40.640.10:FF:000033">
    <property type="entry name" value="Aspartate aminotransferase"/>
    <property type="match status" value="1"/>
</dbReference>
<evidence type="ECO:0000256" key="4">
    <source>
        <dbReference type="ARBA" id="ARBA00012753"/>
    </source>
</evidence>
<accession>A0A975U084</accession>
<dbReference type="CDD" id="cd00609">
    <property type="entry name" value="AAT_like"/>
    <property type="match status" value="1"/>
</dbReference>
<gene>
    <name evidence="10" type="ORF">KO353_11505</name>
</gene>
<dbReference type="KEGG" id="elio:KO353_11505"/>
<evidence type="ECO:0000259" key="9">
    <source>
        <dbReference type="Pfam" id="PF00155"/>
    </source>
</evidence>